<dbReference type="Proteomes" id="UP000799428">
    <property type="component" value="Unassembled WGS sequence"/>
</dbReference>
<evidence type="ECO:0000313" key="1">
    <source>
        <dbReference type="EMBL" id="KAF2715168.1"/>
    </source>
</evidence>
<name>A0A6G1KQQ4_9PLEO</name>
<keyword evidence="2" id="KW-1185">Reference proteome</keyword>
<evidence type="ECO:0000313" key="2">
    <source>
        <dbReference type="Proteomes" id="UP000799428"/>
    </source>
</evidence>
<protein>
    <submittedName>
        <fullName evidence="1">Uncharacterized protein</fullName>
    </submittedName>
</protein>
<gene>
    <name evidence="1" type="ORF">K504DRAFT_20330</name>
</gene>
<reference evidence="1" key="1">
    <citation type="journal article" date="2020" name="Stud. Mycol.">
        <title>101 Dothideomycetes genomes: a test case for predicting lifestyles and emergence of pathogens.</title>
        <authorList>
            <person name="Haridas S."/>
            <person name="Albert R."/>
            <person name="Binder M."/>
            <person name="Bloem J."/>
            <person name="Labutti K."/>
            <person name="Salamov A."/>
            <person name="Andreopoulos B."/>
            <person name="Baker S."/>
            <person name="Barry K."/>
            <person name="Bills G."/>
            <person name="Bluhm B."/>
            <person name="Cannon C."/>
            <person name="Castanera R."/>
            <person name="Culley D."/>
            <person name="Daum C."/>
            <person name="Ezra D."/>
            <person name="Gonzalez J."/>
            <person name="Henrissat B."/>
            <person name="Kuo A."/>
            <person name="Liang C."/>
            <person name="Lipzen A."/>
            <person name="Lutzoni F."/>
            <person name="Magnuson J."/>
            <person name="Mondo S."/>
            <person name="Nolan M."/>
            <person name="Ohm R."/>
            <person name="Pangilinan J."/>
            <person name="Park H.-J."/>
            <person name="Ramirez L."/>
            <person name="Alfaro M."/>
            <person name="Sun H."/>
            <person name="Tritt A."/>
            <person name="Yoshinaga Y."/>
            <person name="Zwiers L.-H."/>
            <person name="Turgeon B."/>
            <person name="Goodwin S."/>
            <person name="Spatafora J."/>
            <person name="Crous P."/>
            <person name="Grigoriev I."/>
        </authorList>
    </citation>
    <scope>NUCLEOTIDE SEQUENCE</scope>
    <source>
        <strain evidence="1">CBS 279.74</strain>
    </source>
</reference>
<organism evidence="1 2">
    <name type="scientific">Pleomassaria siparia CBS 279.74</name>
    <dbReference type="NCBI Taxonomy" id="1314801"/>
    <lineage>
        <taxon>Eukaryota</taxon>
        <taxon>Fungi</taxon>
        <taxon>Dikarya</taxon>
        <taxon>Ascomycota</taxon>
        <taxon>Pezizomycotina</taxon>
        <taxon>Dothideomycetes</taxon>
        <taxon>Pleosporomycetidae</taxon>
        <taxon>Pleosporales</taxon>
        <taxon>Pleomassariaceae</taxon>
        <taxon>Pleomassaria</taxon>
    </lineage>
</organism>
<dbReference type="EMBL" id="MU005764">
    <property type="protein sequence ID" value="KAF2715168.1"/>
    <property type="molecule type" value="Genomic_DNA"/>
</dbReference>
<dbReference type="AlphaFoldDB" id="A0A6G1KQQ4"/>
<accession>A0A6G1KQQ4</accession>
<sequence length="121" mass="13723">MAILVRLMPEERRLPRRRNQSLVLAYLLAYLRICKMYSQYTSIHSHPMAAHENILTLLTPHPMVPDQGVEPPHPVRHHWPVCAQRLQTAWHEAPVLVRAGPPPASPLAAYGWGGEAFRVAI</sequence>
<proteinExistence type="predicted"/>